<dbReference type="Pfam" id="PF12627">
    <property type="entry name" value="PolyA_pol_RNAbd"/>
    <property type="match status" value="1"/>
</dbReference>
<feature type="domain" description="tRNA nucleotidyltransferase/poly(A) polymerase RNA and SrmB- binding" evidence="10">
    <location>
        <begin position="168"/>
        <end position="228"/>
    </location>
</feature>
<evidence type="ECO:0000256" key="4">
    <source>
        <dbReference type="ARBA" id="ARBA00022695"/>
    </source>
</evidence>
<dbReference type="GO" id="GO:0000166">
    <property type="term" value="F:nucleotide binding"/>
    <property type="evidence" value="ECO:0007669"/>
    <property type="project" value="UniProtKB-KW"/>
</dbReference>
<evidence type="ECO:0000256" key="7">
    <source>
        <dbReference type="ARBA" id="ARBA00022842"/>
    </source>
</evidence>
<keyword evidence="8" id="KW-0694">RNA-binding</keyword>
<protein>
    <submittedName>
        <fullName evidence="11">Poly ( A) polymerase</fullName>
        <ecNumber evidence="11">2.7.7.19</ecNumber>
    </submittedName>
</protein>
<comment type="cofactor">
    <cofactor evidence="1">
        <name>Mg(2+)</name>
        <dbReference type="ChEBI" id="CHEBI:18420"/>
    </cofactor>
</comment>
<keyword evidence="2 8" id="KW-0808">Transferase</keyword>
<reference evidence="11" key="1">
    <citation type="submission" date="2013-12" db="EMBL/GenBank/DDBJ databases">
        <authorList>
            <person name="Linke B."/>
        </authorList>
    </citation>
    <scope>NUCLEOTIDE SEQUENCE [LARGE SCALE GENOMIC DNA]</scope>
    <source>
        <strain evidence="11">CRIB-18</strain>
    </source>
</reference>
<evidence type="ECO:0000256" key="8">
    <source>
        <dbReference type="RuleBase" id="RU003953"/>
    </source>
</evidence>
<dbReference type="EC" id="2.7.7.19" evidence="11"/>
<evidence type="ECO:0000256" key="6">
    <source>
        <dbReference type="ARBA" id="ARBA00022741"/>
    </source>
</evidence>
<keyword evidence="6" id="KW-0547">Nucleotide-binding</keyword>
<evidence type="ECO:0000256" key="1">
    <source>
        <dbReference type="ARBA" id="ARBA00001946"/>
    </source>
</evidence>
<feature type="domain" description="Poly A polymerase head" evidence="9">
    <location>
        <begin position="22"/>
        <end position="140"/>
    </location>
</feature>
<evidence type="ECO:0000256" key="3">
    <source>
        <dbReference type="ARBA" id="ARBA00022694"/>
    </source>
</evidence>
<dbReference type="OrthoDB" id="9805698at2"/>
<comment type="caution">
    <text evidence="11">The sequence shown here is derived from an EMBL/GenBank/DDBJ whole genome shotgun (WGS) entry which is preliminary data.</text>
</comment>
<evidence type="ECO:0000259" key="10">
    <source>
        <dbReference type="Pfam" id="PF12627"/>
    </source>
</evidence>
<reference evidence="11" key="2">
    <citation type="submission" date="2014-09" db="EMBL/GenBank/DDBJ databases">
        <title>Criblamydia sequanensis harbors a mega-plasmid encoding arsenite resistance.</title>
        <authorList>
            <person name="Bertelli C."/>
            <person name="Goesmann A."/>
            <person name="Greub G."/>
        </authorList>
    </citation>
    <scope>NUCLEOTIDE SEQUENCE [LARGE SCALE GENOMIC DNA]</scope>
    <source>
        <strain evidence="11">CRIB-18</strain>
    </source>
</reference>
<sequence length="417" mass="48045">MTSTYDLALQIIEKLHAAGFIAYFAGGWVRDHVMGKESDDIDIATDAPPKKILDLFPRTLVIGLSFGVVIVIIEGHPFEVATFRTDVGSDGRKPDSIVFSSPKEDAIRRDFTINGMFYDPSEHKIYDYVGGMEDIKKSIIKTIGDPYDRFFEDRLRMVRAFRFAARFGFTIDSKTQEAILANAERLFPSVAMERIFQEFSKMAKSARFDWALIEMHRLMLLPVIFPSLGQVHLQEIKKRVKPFPLMPKNMPVILYLAHLFPDYSLKEFEDLVFYLKCGKDSLLALQSYLKAKELLQKIKNKETIDLFSWVEFLSKEKAEMAFISFLLTFEEESEREKALEKYTEAKERLKAPILRASKNQTLLTGERLKSEGIRPGRLMGDLIKEAEKIAITEETEDLEKVMIQLKKTPIWQEARNL</sequence>
<dbReference type="eggNOG" id="COG0617">
    <property type="taxonomic scope" value="Bacteria"/>
</dbReference>
<keyword evidence="5" id="KW-0479">Metal-binding</keyword>
<evidence type="ECO:0000313" key="12">
    <source>
        <dbReference type="Proteomes" id="UP000031552"/>
    </source>
</evidence>
<evidence type="ECO:0000256" key="5">
    <source>
        <dbReference type="ARBA" id="ARBA00022723"/>
    </source>
</evidence>
<dbReference type="GO" id="GO:0000049">
    <property type="term" value="F:tRNA binding"/>
    <property type="evidence" value="ECO:0007669"/>
    <property type="project" value="TreeGrafter"/>
</dbReference>
<dbReference type="GO" id="GO:1990817">
    <property type="term" value="F:poly(A) RNA polymerase activity"/>
    <property type="evidence" value="ECO:0007669"/>
    <property type="project" value="UniProtKB-EC"/>
</dbReference>
<keyword evidence="12" id="KW-1185">Reference proteome</keyword>
<dbReference type="Pfam" id="PF01743">
    <property type="entry name" value="PolyA_pol"/>
    <property type="match status" value="1"/>
</dbReference>
<proteinExistence type="inferred from homology"/>
<dbReference type="SUPFAM" id="SSF81891">
    <property type="entry name" value="Poly A polymerase C-terminal region-like"/>
    <property type="match status" value="1"/>
</dbReference>
<evidence type="ECO:0000313" key="11">
    <source>
        <dbReference type="EMBL" id="CDR34519.1"/>
    </source>
</evidence>
<dbReference type="SUPFAM" id="SSF81301">
    <property type="entry name" value="Nucleotidyltransferase"/>
    <property type="match status" value="1"/>
</dbReference>
<comment type="similarity">
    <text evidence="8">Belongs to the tRNA nucleotidyltransferase/poly(A) polymerase family.</text>
</comment>
<dbReference type="STRING" id="1437425.CSEC_1707"/>
<dbReference type="AlphaFoldDB" id="A0A090E169"/>
<evidence type="ECO:0000259" key="9">
    <source>
        <dbReference type="Pfam" id="PF01743"/>
    </source>
</evidence>
<dbReference type="PANTHER" id="PTHR46173:SF1">
    <property type="entry name" value="CCA TRNA NUCLEOTIDYLTRANSFERASE 1, MITOCHONDRIAL"/>
    <property type="match status" value="1"/>
</dbReference>
<dbReference type="InterPro" id="IPR050264">
    <property type="entry name" value="Bact_CCA-adding_enz_type3_sf"/>
</dbReference>
<keyword evidence="3" id="KW-0819">tRNA processing</keyword>
<dbReference type="InterPro" id="IPR043519">
    <property type="entry name" value="NT_sf"/>
</dbReference>
<dbReference type="PANTHER" id="PTHR46173">
    <property type="entry name" value="CCA TRNA NUCLEOTIDYLTRANSFERASE 1, MITOCHONDRIAL"/>
    <property type="match status" value="1"/>
</dbReference>
<dbReference type="EMBL" id="CCEJ010000008">
    <property type="protein sequence ID" value="CDR34519.1"/>
    <property type="molecule type" value="Genomic_DNA"/>
</dbReference>
<dbReference type="Gene3D" id="3.30.460.10">
    <property type="entry name" value="Beta Polymerase, domain 2"/>
    <property type="match status" value="1"/>
</dbReference>
<dbReference type="Proteomes" id="UP000031552">
    <property type="component" value="Unassembled WGS sequence"/>
</dbReference>
<gene>
    <name evidence="11" type="primary">pcnb3</name>
    <name evidence="11" type="ORF">CSEC_1707</name>
</gene>
<organism evidence="11 12">
    <name type="scientific">Candidatus Criblamydia sequanensis CRIB-18</name>
    <dbReference type="NCBI Taxonomy" id="1437425"/>
    <lineage>
        <taxon>Bacteria</taxon>
        <taxon>Pseudomonadati</taxon>
        <taxon>Chlamydiota</taxon>
        <taxon>Chlamydiia</taxon>
        <taxon>Parachlamydiales</taxon>
        <taxon>Candidatus Criblamydiaceae</taxon>
        <taxon>Candidatus Criblamydia</taxon>
    </lineage>
</organism>
<dbReference type="CDD" id="cd05398">
    <property type="entry name" value="NT_ClassII-CCAase"/>
    <property type="match status" value="1"/>
</dbReference>
<dbReference type="InterPro" id="IPR032828">
    <property type="entry name" value="PolyA_RNA-bd"/>
</dbReference>
<dbReference type="GO" id="GO:0008033">
    <property type="term" value="P:tRNA processing"/>
    <property type="evidence" value="ECO:0007669"/>
    <property type="project" value="UniProtKB-KW"/>
</dbReference>
<dbReference type="RefSeq" id="WP_041018046.1">
    <property type="nucleotide sequence ID" value="NZ_CCEJ010000008.1"/>
</dbReference>
<dbReference type="InterPro" id="IPR002646">
    <property type="entry name" value="PolA_pol_head_dom"/>
</dbReference>
<dbReference type="GO" id="GO:0046872">
    <property type="term" value="F:metal ion binding"/>
    <property type="evidence" value="ECO:0007669"/>
    <property type="project" value="UniProtKB-KW"/>
</dbReference>
<dbReference type="Gene3D" id="1.10.3090.10">
    <property type="entry name" value="cca-adding enzyme, domain 2"/>
    <property type="match status" value="1"/>
</dbReference>
<name>A0A090E169_9BACT</name>
<keyword evidence="4 11" id="KW-0548">Nucleotidyltransferase</keyword>
<evidence type="ECO:0000256" key="2">
    <source>
        <dbReference type="ARBA" id="ARBA00022679"/>
    </source>
</evidence>
<keyword evidence="7" id="KW-0460">Magnesium</keyword>
<accession>A0A090E169</accession>